<feature type="compositionally biased region" description="Low complexity" evidence="3">
    <location>
        <begin position="695"/>
        <end position="706"/>
    </location>
</feature>
<evidence type="ECO:0000256" key="2">
    <source>
        <dbReference type="PROSITE-ProRule" id="PRU00035"/>
    </source>
</evidence>
<feature type="compositionally biased region" description="Low complexity" evidence="3">
    <location>
        <begin position="249"/>
        <end position="292"/>
    </location>
</feature>
<dbReference type="GO" id="GO:0035267">
    <property type="term" value="C:NuA4 histone acetyltransferase complex"/>
    <property type="evidence" value="ECO:0007669"/>
    <property type="project" value="TreeGrafter"/>
</dbReference>
<feature type="compositionally biased region" description="Basic and acidic residues" evidence="3">
    <location>
        <begin position="593"/>
        <end position="610"/>
    </location>
</feature>
<dbReference type="InterPro" id="IPR036427">
    <property type="entry name" value="Bromodomain-like_sf"/>
</dbReference>
<feature type="compositionally biased region" description="Basic and acidic residues" evidence="3">
    <location>
        <begin position="389"/>
        <end position="404"/>
    </location>
</feature>
<accession>A0A1V9XT32</accession>
<feature type="compositionally biased region" description="Low complexity" evidence="3">
    <location>
        <begin position="188"/>
        <end position="199"/>
    </location>
</feature>
<dbReference type="AlphaFoldDB" id="A0A1V9XT32"/>
<dbReference type="FunCoup" id="A0A1V9XT32">
    <property type="interactions" value="1433"/>
</dbReference>
<feature type="region of interest" description="Disordered" evidence="3">
    <location>
        <begin position="1013"/>
        <end position="1037"/>
    </location>
</feature>
<proteinExistence type="predicted"/>
<evidence type="ECO:0000313" key="5">
    <source>
        <dbReference type="EMBL" id="OQR76639.1"/>
    </source>
</evidence>
<sequence length="1037" mass="114605">MTLQPHQLKKVPTDQWSIREKLALASSVERTRDQNWVSVSRQIKSFAEPNRPPDWFSQKNCALQYGFLLENVEHPKRKRGEEIATPGSLIVKKLKQERIAELEKLIIEGHARHHKLRKELDLITAGRMDDKIDELIDELNLQAEEKARQDFKHHKWLKDREMEAERQRHLRLHMLAAQKTKKQTRTISDASDSMQSDDSNLPAHSVATPESPLPPQPPAASSLLTSLLRSPSNSPNQSPRTSHGPGPISVAQPPSQSVSVLQLPQALSQAQRSQSADSQQPGSGTSLPTPTTIQSPTLSKPLDIPPGTPSSAEDKKPVVTIKTEIVQEIKQEIIEDAVEVIEQAEAAESTQEPKVEAQVQQPEQQQRQTSPEQQQEQQQQQQAPQQAQEEQKRQPQDQQERHLEQQQCTSTDRELDDALSVMVDVANGNQPSLEAVVVEEVPDSEIVSYIDEMRQDMEQGKVQPTVEAVQRKQMIAAQLRQSAEEVVAAKSESEVVTVVQSQVKQEPVETPEELLLPPLPSPRTEQETIPKPVPEEVQTQTTSAGSNPPSRESTPAPTRVPSPVASTTRQPISTTTTTCPAAKPSTPPSRASPAKDKDNPNSIKEKERVKMSIKIPTTTVVKEKVSTPPPKTPTKVRENAMLSKPREPEGAPAKTPQPSRLTPTKTTKRSDDEVPTLNSAITSSTTVSPALAPFVSSTETPVSTVTNEDRNEDTDDKSQCSSNTNAGDEAASGLDSQETESREDSVEGSSPSATIAADEEPREEAQSMETSKDTREAVVVVTPSEKEKADEVKDGNNDASNIVEEELVDEMIEEEVSEDEDLGPEAIATVDDREVAEQVFQNSRSKESTEKEEDTKDDNAVASPEEEEDIERAEERERDLKIWKKSALLVWRTAANHSHAGVFMTPVTDEMAPGYADIVYRPMDLTIVRRSIESGAIRTTLELLRDMMLMFQNAIMYNSADHDVYHKAIEMRLDVMKQIEEWMANEATEKGTGGSSPLLLGLGAVIGVKRAARHRHSEGVEVPPKKPRRSTGLGGAK</sequence>
<feature type="region of interest" description="Disordered" evidence="3">
    <location>
        <begin position="501"/>
        <end position="802"/>
    </location>
</feature>
<dbReference type="SMART" id="SM00297">
    <property type="entry name" value="BROMO"/>
    <property type="match status" value="1"/>
</dbReference>
<feature type="region of interest" description="Disordered" evidence="3">
    <location>
        <begin position="175"/>
        <end position="316"/>
    </location>
</feature>
<feature type="domain" description="Bromo" evidence="4">
    <location>
        <begin position="895"/>
        <end position="965"/>
    </location>
</feature>
<feature type="compositionally biased region" description="Polar residues" evidence="3">
    <location>
        <begin position="537"/>
        <end position="556"/>
    </location>
</feature>
<organism evidence="5 6">
    <name type="scientific">Tropilaelaps mercedesae</name>
    <dbReference type="NCBI Taxonomy" id="418985"/>
    <lineage>
        <taxon>Eukaryota</taxon>
        <taxon>Metazoa</taxon>
        <taxon>Ecdysozoa</taxon>
        <taxon>Arthropoda</taxon>
        <taxon>Chelicerata</taxon>
        <taxon>Arachnida</taxon>
        <taxon>Acari</taxon>
        <taxon>Parasitiformes</taxon>
        <taxon>Mesostigmata</taxon>
        <taxon>Gamasina</taxon>
        <taxon>Dermanyssoidea</taxon>
        <taxon>Laelapidae</taxon>
        <taxon>Tropilaelaps</taxon>
    </lineage>
</organism>
<feature type="compositionally biased region" description="Low complexity" evidence="3">
    <location>
        <begin position="565"/>
        <end position="584"/>
    </location>
</feature>
<dbReference type="Pfam" id="PF00439">
    <property type="entry name" value="Bromodomain"/>
    <property type="match status" value="1"/>
</dbReference>
<dbReference type="PANTHER" id="PTHR15398:SF4">
    <property type="entry name" value="BROMODOMAIN-CONTAINING PROTEIN 8 ISOFORM X1"/>
    <property type="match status" value="1"/>
</dbReference>
<feature type="region of interest" description="Disordered" evidence="3">
    <location>
        <begin position="345"/>
        <end position="415"/>
    </location>
</feature>
<dbReference type="STRING" id="418985.A0A1V9XT32"/>
<feature type="compositionally biased region" description="Low complexity" evidence="3">
    <location>
        <begin position="219"/>
        <end position="242"/>
    </location>
</feature>
<dbReference type="InterPro" id="IPR001487">
    <property type="entry name" value="Bromodomain"/>
</dbReference>
<protein>
    <recommendedName>
        <fullName evidence="4">Bromo domain-containing protein</fullName>
    </recommendedName>
</protein>
<dbReference type="Gene3D" id="1.20.920.10">
    <property type="entry name" value="Bromodomain-like"/>
    <property type="match status" value="1"/>
</dbReference>
<evidence type="ECO:0000256" key="3">
    <source>
        <dbReference type="SAM" id="MobiDB-lite"/>
    </source>
</evidence>
<keyword evidence="6" id="KW-1185">Reference proteome</keyword>
<dbReference type="CDD" id="cd05507">
    <property type="entry name" value="Bromo_brd8_like"/>
    <property type="match status" value="1"/>
</dbReference>
<dbReference type="SUPFAM" id="SSF47370">
    <property type="entry name" value="Bromodomain"/>
    <property type="match status" value="1"/>
</dbReference>
<dbReference type="InParanoid" id="A0A1V9XT32"/>
<dbReference type="PROSITE" id="PS50014">
    <property type="entry name" value="BROMODOMAIN_2"/>
    <property type="match status" value="1"/>
</dbReference>
<name>A0A1V9XT32_9ACAR</name>
<gene>
    <name evidence="5" type="ORF">BIW11_07652</name>
</gene>
<dbReference type="PRINTS" id="PR00503">
    <property type="entry name" value="BROMODOMAIN"/>
</dbReference>
<comment type="caution">
    <text evidence="5">The sequence shown here is derived from an EMBL/GenBank/DDBJ whole genome shotgun (WGS) entry which is preliminary data.</text>
</comment>
<feature type="compositionally biased region" description="Polar residues" evidence="3">
    <location>
        <begin position="676"/>
        <end position="688"/>
    </location>
</feature>
<dbReference type="PANTHER" id="PTHR15398">
    <property type="entry name" value="BROMODOMAIN-CONTAINING PROTEIN 8"/>
    <property type="match status" value="1"/>
</dbReference>
<feature type="compositionally biased region" description="Basic and acidic residues" evidence="3">
    <location>
        <begin position="784"/>
        <end position="796"/>
    </location>
</feature>
<evidence type="ECO:0000259" key="4">
    <source>
        <dbReference type="PROSITE" id="PS50014"/>
    </source>
</evidence>
<reference evidence="5 6" key="1">
    <citation type="journal article" date="2017" name="Gigascience">
        <title>Draft genome of the honey bee ectoparasitic mite, Tropilaelaps mercedesae, is shaped by the parasitic life history.</title>
        <authorList>
            <person name="Dong X."/>
            <person name="Armstrong S.D."/>
            <person name="Xia D."/>
            <person name="Makepeace B.L."/>
            <person name="Darby A.C."/>
            <person name="Kadowaki T."/>
        </authorList>
    </citation>
    <scope>NUCLEOTIDE SEQUENCE [LARGE SCALE GENOMIC DNA]</scope>
    <source>
        <strain evidence="5">Wuxi-XJTLU</strain>
    </source>
</reference>
<dbReference type="InterPro" id="IPR037966">
    <property type="entry name" value="Brd8_Bromo_dom"/>
</dbReference>
<evidence type="ECO:0000313" key="6">
    <source>
        <dbReference type="Proteomes" id="UP000192247"/>
    </source>
</evidence>
<keyword evidence="1 2" id="KW-0103">Bromodomain</keyword>
<dbReference type="OrthoDB" id="1742084at2759"/>
<feature type="compositionally biased region" description="Low complexity" evidence="3">
    <location>
        <begin position="356"/>
        <end position="388"/>
    </location>
</feature>
<dbReference type="EMBL" id="MNPL01004584">
    <property type="protein sequence ID" value="OQR76639.1"/>
    <property type="molecule type" value="Genomic_DNA"/>
</dbReference>
<dbReference type="Proteomes" id="UP000192247">
    <property type="component" value="Unassembled WGS sequence"/>
</dbReference>
<feature type="region of interest" description="Disordered" evidence="3">
    <location>
        <begin position="816"/>
        <end position="874"/>
    </location>
</feature>
<feature type="compositionally biased region" description="Basic and acidic residues" evidence="3">
    <location>
        <begin position="844"/>
        <end position="859"/>
    </location>
</feature>
<feature type="compositionally biased region" description="Polar residues" evidence="3">
    <location>
        <begin position="656"/>
        <end position="665"/>
    </location>
</feature>
<evidence type="ECO:0000256" key="1">
    <source>
        <dbReference type="ARBA" id="ARBA00023117"/>
    </source>
</evidence>